<comment type="similarity">
    <text evidence="2">Belongs to the fimbrial protein family.</text>
</comment>
<dbReference type="Pfam" id="PF00419">
    <property type="entry name" value="Fimbrial"/>
    <property type="match status" value="1"/>
</dbReference>
<dbReference type="AlphaFoldDB" id="A0A9P3T6R0"/>
<dbReference type="Proteomes" id="UP000192521">
    <property type="component" value="Unassembled WGS sequence"/>
</dbReference>
<dbReference type="GO" id="GO:0043709">
    <property type="term" value="P:cell adhesion involved in single-species biofilm formation"/>
    <property type="evidence" value="ECO:0007669"/>
    <property type="project" value="TreeGrafter"/>
</dbReference>
<evidence type="ECO:0000256" key="2">
    <source>
        <dbReference type="ARBA" id="ARBA00006671"/>
    </source>
</evidence>
<reference evidence="7" key="2">
    <citation type="journal article" date="2018" name="Genome Biol.">
        <title>SKESA: strategic k-mer extension for scrupulous assemblies.</title>
        <authorList>
            <person name="Souvorov A."/>
            <person name="Agarwala R."/>
            <person name="Lipman D.J."/>
        </authorList>
    </citation>
    <scope>NUCLEOTIDE SEQUENCE</scope>
    <source>
        <strain evidence="7">CAVp300</strain>
    </source>
</reference>
<protein>
    <submittedName>
        <fullName evidence="7">Type 1 fimbrial protein subunit FimA</fullName>
    </submittedName>
    <submittedName>
        <fullName evidence="8">Type-1 fimbrial protein subunit A</fullName>
    </submittedName>
</protein>
<dbReference type="PANTHER" id="PTHR33420:SF12">
    <property type="entry name" value="FIMBRIN-LIKE PROTEIN FIMI-RELATED"/>
    <property type="match status" value="1"/>
</dbReference>
<gene>
    <name evidence="7" type="primary">fimA</name>
    <name evidence="8" type="ORF">B2M27_00865</name>
    <name evidence="7" type="ORF">I8531_001350</name>
</gene>
<organism evidence="7 10">
    <name type="scientific">Kluyvera intermedia</name>
    <name type="common">Enterobacter intermedius</name>
    <dbReference type="NCBI Taxonomy" id="61648"/>
    <lineage>
        <taxon>Bacteria</taxon>
        <taxon>Pseudomonadati</taxon>
        <taxon>Pseudomonadota</taxon>
        <taxon>Gammaproteobacteria</taxon>
        <taxon>Enterobacterales</taxon>
        <taxon>Enterobacteriaceae</taxon>
        <taxon>Kluyvera</taxon>
    </lineage>
</organism>
<comment type="subcellular location">
    <subcellularLocation>
        <location evidence="1">Fimbrium</location>
    </subcellularLocation>
</comment>
<feature type="signal peptide" evidence="5">
    <location>
        <begin position="1"/>
        <end position="23"/>
    </location>
</feature>
<keyword evidence="3 5" id="KW-0732">Signal</keyword>
<keyword evidence="9" id="KW-1185">Reference proteome</keyword>
<dbReference type="Gene3D" id="2.60.40.1090">
    <property type="entry name" value="Fimbrial-type adhesion domain"/>
    <property type="match status" value="1"/>
</dbReference>
<dbReference type="InterPro" id="IPR036937">
    <property type="entry name" value="Adhesion_dom_fimbrial_sf"/>
</dbReference>
<dbReference type="EMBL" id="DACSUM010000008">
    <property type="protein sequence ID" value="HAT3581073.1"/>
    <property type="molecule type" value="Genomic_DNA"/>
</dbReference>
<dbReference type="OrthoDB" id="8586454at2"/>
<evidence type="ECO:0000256" key="1">
    <source>
        <dbReference type="ARBA" id="ARBA00004561"/>
    </source>
</evidence>
<dbReference type="Proteomes" id="UP000867740">
    <property type="component" value="Unassembled WGS sequence"/>
</dbReference>
<dbReference type="PANTHER" id="PTHR33420">
    <property type="entry name" value="FIMBRIAL SUBUNIT ELFA-RELATED"/>
    <property type="match status" value="1"/>
</dbReference>
<evidence type="ECO:0000313" key="9">
    <source>
        <dbReference type="Proteomes" id="UP000192521"/>
    </source>
</evidence>
<evidence type="ECO:0000313" key="7">
    <source>
        <dbReference type="EMBL" id="HAT3581073.1"/>
    </source>
</evidence>
<feature type="domain" description="Fimbrial-type adhesion" evidence="6">
    <location>
        <begin position="34"/>
        <end position="182"/>
    </location>
</feature>
<dbReference type="RefSeq" id="WP_047372542.1">
    <property type="nucleotide sequence ID" value="NZ_CABMNU010000005.1"/>
</dbReference>
<proteinExistence type="inferred from homology"/>
<keyword evidence="4" id="KW-0281">Fimbrium</keyword>
<dbReference type="FunFam" id="2.60.40.1090:FF:000001">
    <property type="entry name" value="Type-1 fimbrial major subunit"/>
    <property type="match status" value="1"/>
</dbReference>
<dbReference type="EMBL" id="MWPR01000001">
    <property type="protein sequence ID" value="ORJ52270.1"/>
    <property type="molecule type" value="Genomic_DNA"/>
</dbReference>
<evidence type="ECO:0000313" key="10">
    <source>
        <dbReference type="Proteomes" id="UP000867740"/>
    </source>
</evidence>
<evidence type="ECO:0000259" key="6">
    <source>
        <dbReference type="Pfam" id="PF00419"/>
    </source>
</evidence>
<sequence length="183" mass="18787">MNMKLMSASVATGLMLLAGAAQADVVTVNGGTVHFEGKLINAACSVSTKSANQTVQLGQYRTAMFTKVGDTSALIPFTIVLNDCDPSVAQTAAVSFSGQADAVNNSLLAIASSENTSTAKGVGIEILDEASNPLKPDGVVTSVAHTLFEGTNTLNFSARYKATAATTSPGQANADATFIMKYE</sequence>
<dbReference type="InterPro" id="IPR008966">
    <property type="entry name" value="Adhesion_dom_sf"/>
</dbReference>
<accession>A0A9P3T6R0</accession>
<name>A0A9P3T6R0_KLUIN</name>
<dbReference type="InterPro" id="IPR000259">
    <property type="entry name" value="Adhesion_dom_fimbrial"/>
</dbReference>
<dbReference type="SUPFAM" id="SSF49401">
    <property type="entry name" value="Bacterial adhesins"/>
    <property type="match status" value="1"/>
</dbReference>
<dbReference type="GO" id="GO:0009289">
    <property type="term" value="C:pilus"/>
    <property type="evidence" value="ECO:0007669"/>
    <property type="project" value="UniProtKB-SubCell"/>
</dbReference>
<comment type="caution">
    <text evidence="7">The sequence shown here is derived from an EMBL/GenBank/DDBJ whole genome shotgun (WGS) entry which is preliminary data.</text>
</comment>
<evidence type="ECO:0000256" key="5">
    <source>
        <dbReference type="SAM" id="SignalP"/>
    </source>
</evidence>
<evidence type="ECO:0000256" key="4">
    <source>
        <dbReference type="ARBA" id="ARBA00023263"/>
    </source>
</evidence>
<dbReference type="InterPro" id="IPR050263">
    <property type="entry name" value="Bact_Fimbrial_Adh_Pro"/>
</dbReference>
<evidence type="ECO:0000256" key="3">
    <source>
        <dbReference type="ARBA" id="ARBA00022729"/>
    </source>
</evidence>
<reference evidence="8 9" key="1">
    <citation type="submission" date="2017-02" db="EMBL/GenBank/DDBJ databases">
        <title>Draft genome sequence of a Kluyvera intermedia isolate from a patient with a pancreatic abscess.</title>
        <authorList>
            <person name="Thele R."/>
        </authorList>
    </citation>
    <scope>NUCLEOTIDE SEQUENCE [LARGE SCALE GENOMIC DNA]</scope>
    <source>
        <strain evidence="8 9">FOSA7093</strain>
    </source>
</reference>
<feature type="chain" id="PRO_5040216838" evidence="5">
    <location>
        <begin position="24"/>
        <end position="183"/>
    </location>
</feature>
<reference evidence="7" key="3">
    <citation type="submission" date="2020-10" db="EMBL/GenBank/DDBJ databases">
        <authorList>
            <consortium name="NCBI Pathogen Detection Project"/>
        </authorList>
    </citation>
    <scope>NUCLEOTIDE SEQUENCE</scope>
    <source>
        <strain evidence="7">CAVp300</strain>
    </source>
</reference>
<dbReference type="NCBIfam" id="NF011741">
    <property type="entry name" value="PRK15194.1"/>
    <property type="match status" value="1"/>
</dbReference>
<evidence type="ECO:0000313" key="8">
    <source>
        <dbReference type="EMBL" id="ORJ52270.1"/>
    </source>
</evidence>